<keyword evidence="3" id="KW-1185">Reference proteome</keyword>
<dbReference type="HOGENOM" id="CLU_2542591_0_0_1"/>
<name>A0A0D2AHT7_9EURO</name>
<feature type="region of interest" description="Disordered" evidence="1">
    <location>
        <begin position="1"/>
        <end position="83"/>
    </location>
</feature>
<feature type="compositionally biased region" description="Basic residues" evidence="1">
    <location>
        <begin position="68"/>
        <end position="83"/>
    </location>
</feature>
<proteinExistence type="predicted"/>
<evidence type="ECO:0000256" key="1">
    <source>
        <dbReference type="SAM" id="MobiDB-lite"/>
    </source>
</evidence>
<dbReference type="GeneID" id="27360374"/>
<dbReference type="AlphaFoldDB" id="A0A0D2AHT7"/>
<sequence>MAASVAKQGTDGARKGHDKGDRQQVKPDRSSRAWRHSVQDKEKDEDITEHRRKTRRIQGKGNQQSPRNLRRRAKILHKNPRLQ</sequence>
<dbReference type="Proteomes" id="UP000053342">
    <property type="component" value="Unassembled WGS sequence"/>
</dbReference>
<feature type="compositionally biased region" description="Basic and acidic residues" evidence="1">
    <location>
        <begin position="12"/>
        <end position="44"/>
    </location>
</feature>
<protein>
    <submittedName>
        <fullName evidence="2">Uncharacterized protein</fullName>
    </submittedName>
</protein>
<accession>A0A0D2AHT7</accession>
<dbReference type="VEuPathDB" id="FungiDB:PV06_08300"/>
<evidence type="ECO:0000313" key="2">
    <source>
        <dbReference type="EMBL" id="KIW39711.1"/>
    </source>
</evidence>
<dbReference type="RefSeq" id="XP_016259927.1">
    <property type="nucleotide sequence ID" value="XM_016409619.1"/>
</dbReference>
<organism evidence="2 3">
    <name type="scientific">Exophiala oligosperma</name>
    <dbReference type="NCBI Taxonomy" id="215243"/>
    <lineage>
        <taxon>Eukaryota</taxon>
        <taxon>Fungi</taxon>
        <taxon>Dikarya</taxon>
        <taxon>Ascomycota</taxon>
        <taxon>Pezizomycotina</taxon>
        <taxon>Eurotiomycetes</taxon>
        <taxon>Chaetothyriomycetidae</taxon>
        <taxon>Chaetothyriales</taxon>
        <taxon>Herpotrichiellaceae</taxon>
        <taxon>Exophiala</taxon>
    </lineage>
</organism>
<reference evidence="2 3" key="1">
    <citation type="submission" date="2015-01" db="EMBL/GenBank/DDBJ databases">
        <title>The Genome Sequence of Exophiala oligosperma CBS72588.</title>
        <authorList>
            <consortium name="The Broad Institute Genomics Platform"/>
            <person name="Cuomo C."/>
            <person name="de Hoog S."/>
            <person name="Gorbushina A."/>
            <person name="Stielow B."/>
            <person name="Teixiera M."/>
            <person name="Abouelleil A."/>
            <person name="Chapman S.B."/>
            <person name="Priest M."/>
            <person name="Young S.K."/>
            <person name="Wortman J."/>
            <person name="Nusbaum C."/>
            <person name="Birren B."/>
        </authorList>
    </citation>
    <scope>NUCLEOTIDE SEQUENCE [LARGE SCALE GENOMIC DNA]</scope>
    <source>
        <strain evidence="2 3">CBS 72588</strain>
    </source>
</reference>
<gene>
    <name evidence="2" type="ORF">PV06_08300</name>
</gene>
<dbReference type="EMBL" id="KN847339">
    <property type="protein sequence ID" value="KIW39711.1"/>
    <property type="molecule type" value="Genomic_DNA"/>
</dbReference>
<evidence type="ECO:0000313" key="3">
    <source>
        <dbReference type="Proteomes" id="UP000053342"/>
    </source>
</evidence>